<dbReference type="EC" id="4.2.1.132" evidence="3"/>
<dbReference type="EMBL" id="CP087164">
    <property type="protein sequence ID" value="UGS34870.1"/>
    <property type="molecule type" value="Genomic_DNA"/>
</dbReference>
<dbReference type="PANTHER" id="PTHR30143">
    <property type="entry name" value="ACID HYDRATASE"/>
    <property type="match status" value="1"/>
</dbReference>
<dbReference type="InterPro" id="IPR050772">
    <property type="entry name" value="Hydratase-Decarb/MhpD_sf"/>
</dbReference>
<keyword evidence="4" id="KW-1185">Reference proteome</keyword>
<organism evidence="3 4">
    <name type="scientific">Capillimicrobium parvum</name>
    <dbReference type="NCBI Taxonomy" id="2884022"/>
    <lineage>
        <taxon>Bacteria</taxon>
        <taxon>Bacillati</taxon>
        <taxon>Actinomycetota</taxon>
        <taxon>Thermoleophilia</taxon>
        <taxon>Solirubrobacterales</taxon>
        <taxon>Capillimicrobiaceae</taxon>
        <taxon>Capillimicrobium</taxon>
    </lineage>
</organism>
<evidence type="ECO:0000313" key="3">
    <source>
        <dbReference type="EMBL" id="UGS34870.1"/>
    </source>
</evidence>
<dbReference type="GO" id="GO:0005737">
    <property type="term" value="C:cytoplasm"/>
    <property type="evidence" value="ECO:0007669"/>
    <property type="project" value="TreeGrafter"/>
</dbReference>
<dbReference type="InterPro" id="IPR036663">
    <property type="entry name" value="Fumarylacetoacetase_C_sf"/>
</dbReference>
<dbReference type="RefSeq" id="WP_259314536.1">
    <property type="nucleotide sequence ID" value="NZ_CP087164.1"/>
</dbReference>
<accession>A0A9E6XVC4</accession>
<dbReference type="InterPro" id="IPR011234">
    <property type="entry name" value="Fumarylacetoacetase-like_C"/>
</dbReference>
<dbReference type="Pfam" id="PF01557">
    <property type="entry name" value="FAA_hydrolase"/>
    <property type="match status" value="1"/>
</dbReference>
<dbReference type="AlphaFoldDB" id="A0A9E6XVC4"/>
<dbReference type="GO" id="GO:0008684">
    <property type="term" value="F:2-oxopent-4-enoate hydratase activity"/>
    <property type="evidence" value="ECO:0007669"/>
    <property type="project" value="TreeGrafter"/>
</dbReference>
<name>A0A9E6XVC4_9ACTN</name>
<sequence length="267" mass="27575">MSDASPFDPAPLAAELEAAWTGRTTVEPFGERGALRTVEDAYAVQQAWAALRAAAGETTVGRKIGLTSPGMQEQMGVGEPDFGDLWGSRRFDAPGGAADIPAGVFIAPRVEGELALRIRAPLQGPGVTEADVLAAADAAALAVEIVDSRIAGWRITLVDTVADDASFGGFACGAWSEELLHADLPSTPFTLERNGEPCVQELGRAVLGSPLTAVAWLANKLGSFGAGIRAGDVVLSGSFGRAVPAQPGDEFVVSTPGRPPLTVRMTP</sequence>
<evidence type="ECO:0000256" key="1">
    <source>
        <dbReference type="ARBA" id="ARBA00023239"/>
    </source>
</evidence>
<dbReference type="Proteomes" id="UP001162834">
    <property type="component" value="Chromosome"/>
</dbReference>
<evidence type="ECO:0000259" key="2">
    <source>
        <dbReference type="Pfam" id="PF01557"/>
    </source>
</evidence>
<evidence type="ECO:0000313" key="4">
    <source>
        <dbReference type="Proteomes" id="UP001162834"/>
    </source>
</evidence>
<dbReference type="Gene3D" id="3.90.850.10">
    <property type="entry name" value="Fumarylacetoacetase-like, C-terminal domain"/>
    <property type="match status" value="1"/>
</dbReference>
<keyword evidence="1 3" id="KW-0456">Lyase</keyword>
<reference evidence="3" key="1">
    <citation type="journal article" date="2022" name="Int. J. Syst. Evol. Microbiol.">
        <title>Pseudomonas aegrilactucae sp. nov. and Pseudomonas morbosilactucae sp. nov., pathogens causing bacterial rot of lettuce in Japan.</title>
        <authorList>
            <person name="Sawada H."/>
            <person name="Fujikawa T."/>
            <person name="Satou M."/>
        </authorList>
    </citation>
    <scope>NUCLEOTIDE SEQUENCE</scope>
    <source>
        <strain evidence="3">0166_1</strain>
    </source>
</reference>
<proteinExistence type="predicted"/>
<gene>
    <name evidence="3" type="primary">tesE_1</name>
    <name evidence="3" type="ORF">DSM104329_01252</name>
</gene>
<dbReference type="KEGG" id="sbae:DSM104329_01252"/>
<dbReference type="SUPFAM" id="SSF56529">
    <property type="entry name" value="FAH"/>
    <property type="match status" value="1"/>
</dbReference>
<feature type="domain" description="Fumarylacetoacetase-like C-terminal" evidence="2">
    <location>
        <begin position="98"/>
        <end position="262"/>
    </location>
</feature>
<dbReference type="PANTHER" id="PTHR30143:SF0">
    <property type="entry name" value="2-KETO-4-PENTENOATE HYDRATASE"/>
    <property type="match status" value="1"/>
</dbReference>
<protein>
    <submittedName>
        <fullName evidence="3">2-hydroxyhexa-2,4-dienoate hydratase</fullName>
        <ecNumber evidence="3">4.2.1.132</ecNumber>
    </submittedName>
</protein>
<dbReference type="GO" id="GO:0034856">
    <property type="term" value="F:2-hydroxyhexa-2,4-dienoate hydratase activity"/>
    <property type="evidence" value="ECO:0007669"/>
    <property type="project" value="UniProtKB-EC"/>
</dbReference>